<organism evidence="4 5">
    <name type="scientific">Nonomuraea wenchangensis</name>
    <dbReference type="NCBI Taxonomy" id="568860"/>
    <lineage>
        <taxon>Bacteria</taxon>
        <taxon>Bacillati</taxon>
        <taxon>Actinomycetota</taxon>
        <taxon>Actinomycetes</taxon>
        <taxon>Streptosporangiales</taxon>
        <taxon>Streptosporangiaceae</taxon>
        <taxon>Nonomuraea</taxon>
    </lineage>
</organism>
<comment type="similarity">
    <text evidence="1">Belongs to the pyrroline-5-carboxylate reductase family.</text>
</comment>
<dbReference type="GO" id="GO:0055129">
    <property type="term" value="P:L-proline biosynthetic process"/>
    <property type="evidence" value="ECO:0007669"/>
    <property type="project" value="TreeGrafter"/>
</dbReference>
<feature type="binding site" evidence="2">
    <location>
        <position position="56"/>
    </location>
    <ligand>
        <name>NADPH</name>
        <dbReference type="ChEBI" id="CHEBI:57783"/>
    </ligand>
</feature>
<dbReference type="PANTHER" id="PTHR11645:SF13">
    <property type="entry name" value="PYRROLINE-5-CARBOXYLATE REDUCTASE CATALYTIC N-TERMINAL DOMAIN-CONTAINING PROTEIN"/>
    <property type="match status" value="1"/>
</dbReference>
<dbReference type="STRING" id="568860.SAMN05421811_113144"/>
<dbReference type="Gene3D" id="3.40.50.720">
    <property type="entry name" value="NAD(P)-binding Rossmann-like Domain"/>
    <property type="match status" value="1"/>
</dbReference>
<dbReference type="SUPFAM" id="SSF51735">
    <property type="entry name" value="NAD(P)-binding Rossmann-fold domains"/>
    <property type="match status" value="1"/>
</dbReference>
<dbReference type="Proteomes" id="UP000199361">
    <property type="component" value="Unassembled WGS sequence"/>
</dbReference>
<sequence>MQHIGIIGVGEIGRAIVDGLSDGVDHPPRIHLSPRGARAAAELSARHPNVRVCAGNQEVVNRSDLVIIAVRRPDAADALAGLRVDERTVVVSVMAGIALAELRRILGPGVPLARAIPLPPVRERRCVTVTYPSHPAVDAFFARLGQALPVADEAAFNVMSALTGTLTTHYSFLATLATWAAGHGLDPDEAERYVRGLFGAAGRSLADESRSLQRLAADHETPNGLNERIRTTWFDPTNAETLTKVLDTVLADLD</sequence>
<dbReference type="PANTHER" id="PTHR11645">
    <property type="entry name" value="PYRROLINE-5-CARBOXYLATE REDUCTASE"/>
    <property type="match status" value="1"/>
</dbReference>
<gene>
    <name evidence="4" type="ORF">SAMN05421811_113144</name>
</gene>
<dbReference type="RefSeq" id="WP_091089329.1">
    <property type="nucleotide sequence ID" value="NZ_FOHX01000013.1"/>
</dbReference>
<feature type="domain" description="Pyrroline-5-carboxylate reductase catalytic N-terminal" evidence="3">
    <location>
        <begin position="4"/>
        <end position="96"/>
    </location>
</feature>
<keyword evidence="2" id="KW-0521">NADP</keyword>
<proteinExistence type="inferred from homology"/>
<dbReference type="OrthoDB" id="4425838at2"/>
<dbReference type="Pfam" id="PF03807">
    <property type="entry name" value="F420_oxidored"/>
    <property type="match status" value="1"/>
</dbReference>
<evidence type="ECO:0000313" key="4">
    <source>
        <dbReference type="EMBL" id="SEU36160.1"/>
    </source>
</evidence>
<dbReference type="GO" id="GO:0004735">
    <property type="term" value="F:pyrroline-5-carboxylate reductase activity"/>
    <property type="evidence" value="ECO:0007669"/>
    <property type="project" value="InterPro"/>
</dbReference>
<protein>
    <submittedName>
        <fullName evidence="4">Pyrroline-5-carboxylate reductase</fullName>
    </submittedName>
</protein>
<evidence type="ECO:0000256" key="1">
    <source>
        <dbReference type="ARBA" id="ARBA00005525"/>
    </source>
</evidence>
<accession>A0A1I0L933</accession>
<name>A0A1I0L933_9ACTN</name>
<dbReference type="PIRSF" id="PIRSF000193">
    <property type="entry name" value="Pyrrol-5-carb_rd"/>
    <property type="match status" value="1"/>
</dbReference>
<dbReference type="InterPro" id="IPR028939">
    <property type="entry name" value="P5C_Rdtase_cat_N"/>
</dbReference>
<evidence type="ECO:0000313" key="5">
    <source>
        <dbReference type="Proteomes" id="UP000199361"/>
    </source>
</evidence>
<dbReference type="AlphaFoldDB" id="A0A1I0L933"/>
<dbReference type="InterPro" id="IPR036291">
    <property type="entry name" value="NAD(P)-bd_dom_sf"/>
</dbReference>
<evidence type="ECO:0000259" key="3">
    <source>
        <dbReference type="Pfam" id="PF03807"/>
    </source>
</evidence>
<dbReference type="EMBL" id="FOHX01000013">
    <property type="protein sequence ID" value="SEU36160.1"/>
    <property type="molecule type" value="Genomic_DNA"/>
</dbReference>
<dbReference type="InterPro" id="IPR000304">
    <property type="entry name" value="Pyrroline-COOH_reductase"/>
</dbReference>
<evidence type="ECO:0000256" key="2">
    <source>
        <dbReference type="PIRSR" id="PIRSR000193-1"/>
    </source>
</evidence>
<reference evidence="4 5" key="1">
    <citation type="submission" date="2016-10" db="EMBL/GenBank/DDBJ databases">
        <authorList>
            <person name="de Groot N.N."/>
        </authorList>
    </citation>
    <scope>NUCLEOTIDE SEQUENCE [LARGE SCALE GENOMIC DNA]</scope>
    <source>
        <strain evidence="4 5">CGMCC 4.5598</strain>
    </source>
</reference>
<keyword evidence="5" id="KW-1185">Reference proteome</keyword>